<feature type="transmembrane region" description="Helical" evidence="1">
    <location>
        <begin position="69"/>
        <end position="87"/>
    </location>
</feature>
<evidence type="ECO:0000256" key="1">
    <source>
        <dbReference type="SAM" id="Phobius"/>
    </source>
</evidence>
<reference evidence="2" key="1">
    <citation type="submission" date="2009-07" db="EMBL/GenBank/DDBJ databases">
        <authorList>
            <person name="Weinstock G."/>
            <person name="Sodergren E."/>
            <person name="Clifton S."/>
            <person name="Fulton L."/>
            <person name="Fulton B."/>
            <person name="Courtney L."/>
            <person name="Fronick C."/>
            <person name="Harrison M."/>
            <person name="Strong C."/>
            <person name="Farmer C."/>
            <person name="Delahaunty K."/>
            <person name="Markovic C."/>
            <person name="Hall O."/>
            <person name="Minx P."/>
            <person name="Tomlinson C."/>
            <person name="Mitreva M."/>
            <person name="Nelson J."/>
            <person name="Hou S."/>
            <person name="Wollam A."/>
            <person name="Pepin K.H."/>
            <person name="Johnson M."/>
            <person name="Bhonagiri V."/>
            <person name="Nash W.E."/>
            <person name="Warren W."/>
            <person name="Chinwalla A."/>
            <person name="Mardis E.R."/>
            <person name="Wilson R.K."/>
        </authorList>
    </citation>
    <scope>NUCLEOTIDE SEQUENCE [LARGE SCALE GENOMIC DNA]</scope>
    <source>
        <strain evidence="2">DSM 14469</strain>
    </source>
</reference>
<dbReference type="OrthoDB" id="2055384at2"/>
<feature type="transmembrane region" description="Helical" evidence="1">
    <location>
        <begin position="39"/>
        <end position="62"/>
    </location>
</feature>
<evidence type="ECO:0000313" key="2">
    <source>
        <dbReference type="EMBL" id="EET60367.1"/>
    </source>
</evidence>
<dbReference type="AlphaFoldDB" id="C6LG03"/>
<comment type="caution">
    <text evidence="2">The sequence shown here is derived from an EMBL/GenBank/DDBJ whole genome shotgun (WGS) entry which is preliminary data.</text>
</comment>
<dbReference type="eggNOG" id="ENOG50332MW">
    <property type="taxonomic scope" value="Bacteria"/>
</dbReference>
<protein>
    <submittedName>
        <fullName evidence="2">Uncharacterized protein</fullName>
    </submittedName>
</protein>
<dbReference type="STRING" id="168384.SAMN05660368_04269"/>
<keyword evidence="1" id="KW-1133">Transmembrane helix</keyword>
<gene>
    <name evidence="2" type="ORF">BRYFOR_07563</name>
</gene>
<dbReference type="RefSeq" id="WP_006862347.1">
    <property type="nucleotide sequence ID" value="NZ_ACCL02000011.1"/>
</dbReference>
<dbReference type="EMBL" id="ACCL02000011">
    <property type="protein sequence ID" value="EET60367.1"/>
    <property type="molecule type" value="Genomic_DNA"/>
</dbReference>
<accession>C6LG03</accession>
<keyword evidence="3" id="KW-1185">Reference proteome</keyword>
<keyword evidence="1" id="KW-0812">Transmembrane</keyword>
<dbReference type="Proteomes" id="UP000005561">
    <property type="component" value="Unassembled WGS sequence"/>
</dbReference>
<sequence>MSMDMFLAMLLIVSVLTGLFTEAVKKTLDDFGKAYCSNILAGATAAVLAVLVDAGYVILAGAVLNSKMAVYLIALVLLSWLSAMVGYDKVMQTISQIRR</sequence>
<evidence type="ECO:0000313" key="3">
    <source>
        <dbReference type="Proteomes" id="UP000005561"/>
    </source>
</evidence>
<proteinExistence type="predicted"/>
<name>C6LG03_9FIRM</name>
<organism evidence="2 3">
    <name type="scientific">Marvinbryantia formatexigens DSM 14469</name>
    <dbReference type="NCBI Taxonomy" id="478749"/>
    <lineage>
        <taxon>Bacteria</taxon>
        <taxon>Bacillati</taxon>
        <taxon>Bacillota</taxon>
        <taxon>Clostridia</taxon>
        <taxon>Lachnospirales</taxon>
        <taxon>Lachnospiraceae</taxon>
        <taxon>Marvinbryantia</taxon>
    </lineage>
</organism>
<keyword evidence="1" id="KW-0472">Membrane</keyword>